<dbReference type="OrthoDB" id="9808930at2"/>
<keyword evidence="7" id="KW-1185">Reference proteome</keyword>
<keyword evidence="6" id="KW-0328">Glycosyltransferase</keyword>
<organism evidence="6 7">
    <name type="scientific">Paludifilum halophilum</name>
    <dbReference type="NCBI Taxonomy" id="1642702"/>
    <lineage>
        <taxon>Bacteria</taxon>
        <taxon>Bacillati</taxon>
        <taxon>Bacillota</taxon>
        <taxon>Bacilli</taxon>
        <taxon>Bacillales</taxon>
        <taxon>Thermoactinomycetaceae</taxon>
        <taxon>Paludifilum</taxon>
    </lineage>
</organism>
<evidence type="ECO:0000256" key="2">
    <source>
        <dbReference type="ARBA" id="ARBA00022692"/>
    </source>
</evidence>
<gene>
    <name evidence="6" type="ORF">CHM34_02495</name>
</gene>
<dbReference type="InterPro" id="IPR019109">
    <property type="entry name" value="MamF_MmsF"/>
</dbReference>
<protein>
    <submittedName>
        <fullName evidence="6">Orotate phosphoribosyltransferase</fullName>
    </submittedName>
</protein>
<feature type="transmembrane region" description="Helical" evidence="5">
    <location>
        <begin position="62"/>
        <end position="94"/>
    </location>
</feature>
<dbReference type="GO" id="GO:0016757">
    <property type="term" value="F:glycosyltransferase activity"/>
    <property type="evidence" value="ECO:0007669"/>
    <property type="project" value="UniProtKB-KW"/>
</dbReference>
<dbReference type="Proteomes" id="UP000215459">
    <property type="component" value="Unassembled WGS sequence"/>
</dbReference>
<evidence type="ECO:0000313" key="7">
    <source>
        <dbReference type="Proteomes" id="UP000215459"/>
    </source>
</evidence>
<evidence type="ECO:0000256" key="3">
    <source>
        <dbReference type="ARBA" id="ARBA00022989"/>
    </source>
</evidence>
<dbReference type="RefSeq" id="WP_094262971.1">
    <property type="nucleotide sequence ID" value="NZ_NOWF01000001.1"/>
</dbReference>
<keyword evidence="4 5" id="KW-0472">Membrane</keyword>
<evidence type="ECO:0000256" key="5">
    <source>
        <dbReference type="SAM" id="Phobius"/>
    </source>
</evidence>
<keyword evidence="3 5" id="KW-1133">Transmembrane helix</keyword>
<proteinExistence type="predicted"/>
<dbReference type="EMBL" id="NOWF01000001">
    <property type="protein sequence ID" value="OYD09869.1"/>
    <property type="molecule type" value="Genomic_DNA"/>
</dbReference>
<sequence length="117" mass="13172">MNQNVPDHPSRTWGMLCHLSAIIGYVLIPLGHLIGPLLIWLLKKDEFVEVDLQGREALNFQITWTIYALISTVLMVILIGFVLIAVVHVSGLILTVIASVKAKDGIPYRYPMTFRFL</sequence>
<dbReference type="AlphaFoldDB" id="A0A235BCR9"/>
<evidence type="ECO:0000313" key="6">
    <source>
        <dbReference type="EMBL" id="OYD09869.1"/>
    </source>
</evidence>
<feature type="transmembrane region" description="Helical" evidence="5">
    <location>
        <begin position="21"/>
        <end position="42"/>
    </location>
</feature>
<keyword evidence="2 5" id="KW-0812">Transmembrane</keyword>
<keyword evidence="6" id="KW-0808">Transferase</keyword>
<evidence type="ECO:0000256" key="4">
    <source>
        <dbReference type="ARBA" id="ARBA00023136"/>
    </source>
</evidence>
<evidence type="ECO:0000256" key="1">
    <source>
        <dbReference type="ARBA" id="ARBA00004141"/>
    </source>
</evidence>
<dbReference type="Pfam" id="PF09685">
    <property type="entry name" value="MamF_MmsF"/>
    <property type="match status" value="1"/>
</dbReference>
<reference evidence="6 7" key="1">
    <citation type="submission" date="2017-07" db="EMBL/GenBank/DDBJ databases">
        <title>The genome sequence of Paludifilum halophilum highlights mechanisms for microbial adaptation to high salt environemnts.</title>
        <authorList>
            <person name="Belbahri L."/>
        </authorList>
    </citation>
    <scope>NUCLEOTIDE SEQUENCE [LARGE SCALE GENOMIC DNA]</scope>
    <source>
        <strain evidence="6 7">DSM 102817</strain>
    </source>
</reference>
<accession>A0A235BCR9</accession>
<comment type="caution">
    <text evidence="6">The sequence shown here is derived from an EMBL/GenBank/DDBJ whole genome shotgun (WGS) entry which is preliminary data.</text>
</comment>
<name>A0A235BCR9_9BACL</name>
<comment type="subcellular location">
    <subcellularLocation>
        <location evidence="1">Membrane</location>
        <topology evidence="1">Multi-pass membrane protein</topology>
    </subcellularLocation>
</comment>